<organism evidence="3 4">
    <name type="scientific">Halobacillus karajensis</name>
    <dbReference type="NCBI Taxonomy" id="195088"/>
    <lineage>
        <taxon>Bacteria</taxon>
        <taxon>Bacillati</taxon>
        <taxon>Bacillota</taxon>
        <taxon>Bacilli</taxon>
        <taxon>Bacillales</taxon>
        <taxon>Bacillaceae</taxon>
        <taxon>Halobacillus</taxon>
    </lineage>
</organism>
<keyword evidence="2" id="KW-0732">Signal</keyword>
<proteinExistence type="predicted"/>
<evidence type="ECO:0008006" key="5">
    <source>
        <dbReference type="Google" id="ProtNLM"/>
    </source>
</evidence>
<feature type="region of interest" description="Disordered" evidence="1">
    <location>
        <begin position="26"/>
        <end position="53"/>
    </location>
</feature>
<feature type="signal peptide" evidence="2">
    <location>
        <begin position="1"/>
        <end position="19"/>
    </location>
</feature>
<feature type="chain" id="PRO_5039299380" description="Antigen I/II N-terminal domain-containing protein" evidence="2">
    <location>
        <begin position="20"/>
        <end position="214"/>
    </location>
</feature>
<evidence type="ECO:0000313" key="4">
    <source>
        <dbReference type="Proteomes" id="UP000028868"/>
    </source>
</evidence>
<dbReference type="PROSITE" id="PS51257">
    <property type="entry name" value="PROKAR_LIPOPROTEIN"/>
    <property type="match status" value="1"/>
</dbReference>
<dbReference type="EMBL" id="CCDI010000001">
    <property type="protein sequence ID" value="CDQ23422.1"/>
    <property type="molecule type" value="Genomic_DNA"/>
</dbReference>
<keyword evidence="4" id="KW-1185">Reference proteome</keyword>
<dbReference type="AlphaFoldDB" id="A0A059NZ93"/>
<protein>
    <recommendedName>
        <fullName evidence="5">Antigen I/II N-terminal domain-containing protein</fullName>
    </recommendedName>
</protein>
<evidence type="ECO:0000256" key="2">
    <source>
        <dbReference type="SAM" id="SignalP"/>
    </source>
</evidence>
<evidence type="ECO:0000256" key="1">
    <source>
        <dbReference type="SAM" id="MobiDB-lite"/>
    </source>
</evidence>
<dbReference type="Proteomes" id="UP000028868">
    <property type="component" value="Unassembled WGS sequence"/>
</dbReference>
<gene>
    <name evidence="3" type="ORF">BN983_01649</name>
</gene>
<reference evidence="4" key="1">
    <citation type="submission" date="2014-03" db="EMBL/GenBank/DDBJ databases">
        <authorList>
            <person name="Urmite Genomes U."/>
        </authorList>
    </citation>
    <scope>NUCLEOTIDE SEQUENCE [LARGE SCALE GENOMIC DNA]</scope>
    <source>
        <strain evidence="4">HD-03</strain>
    </source>
</reference>
<accession>A0A059NZ93</accession>
<name>A0A059NZ93_9BACI</name>
<comment type="caution">
    <text evidence="3">The sequence shown here is derived from an EMBL/GenBank/DDBJ whole genome shotgun (WGS) entry which is preliminary data.</text>
</comment>
<sequence>MMKKQMMAMFLILTLFLLAACSSEGESKGKNEETSANAKETEQESNEKESVDVDKGLMNVEVTLPESMFEGESIENLKAEAEEEGIKKVTQNEDGTITYKMSKSTHKELMNELETNLKDTIQETEKSEDYSSIKEVVHNKDFSVFTMVVNQSDYENSMDGFATMTLGMSGLMYQLFDGAEAEDYSVTIKIEDEETGETFDEVVYPDAMEDTEVE</sequence>
<evidence type="ECO:0000313" key="3">
    <source>
        <dbReference type="EMBL" id="CDQ23422.1"/>
    </source>
</evidence>
<reference evidence="3 4" key="2">
    <citation type="submission" date="2014-05" db="EMBL/GenBank/DDBJ databases">
        <title>Draft genome sequence of Halobacillus karajensis HK-03.</title>
        <authorList>
            <person name="Khelaifia S."/>
            <person name="Croce O."/>
            <person name="Lagier J.C."/>
            <person name="Raoult D."/>
        </authorList>
    </citation>
    <scope>NUCLEOTIDE SEQUENCE [LARGE SCALE GENOMIC DNA]</scope>
    <source>
        <strain evidence="3 4">HD-03</strain>
    </source>
</reference>